<reference evidence="2" key="1">
    <citation type="submission" date="2020-05" db="UniProtKB">
        <authorList>
            <consortium name="EnsemblMetazoa"/>
        </authorList>
    </citation>
    <scope>IDENTIFICATION</scope>
    <source>
        <strain evidence="2">TTRI</strain>
    </source>
</reference>
<organism evidence="2 3">
    <name type="scientific">Glossina austeni</name>
    <name type="common">Savannah tsetse fly</name>
    <dbReference type="NCBI Taxonomy" id="7395"/>
    <lineage>
        <taxon>Eukaryota</taxon>
        <taxon>Metazoa</taxon>
        <taxon>Ecdysozoa</taxon>
        <taxon>Arthropoda</taxon>
        <taxon>Hexapoda</taxon>
        <taxon>Insecta</taxon>
        <taxon>Pterygota</taxon>
        <taxon>Neoptera</taxon>
        <taxon>Endopterygota</taxon>
        <taxon>Diptera</taxon>
        <taxon>Brachycera</taxon>
        <taxon>Muscomorpha</taxon>
        <taxon>Hippoboscoidea</taxon>
        <taxon>Glossinidae</taxon>
        <taxon>Glossina</taxon>
    </lineage>
</organism>
<feature type="region of interest" description="Disordered" evidence="1">
    <location>
        <begin position="123"/>
        <end position="149"/>
    </location>
</feature>
<evidence type="ECO:0000313" key="3">
    <source>
        <dbReference type="Proteomes" id="UP000078200"/>
    </source>
</evidence>
<sequence length="254" mass="28464">MISSDCLHCVYMAKIFYDDNIAVDDDDDDDDDDDGVRKWGEAELAKKSDRNTQPNIIEQLINSSAGMVKKETEMSLPSISISASNPISNQETDLAAMSLEVLNTSNEIIQPIHNSSAFAKPMISSSKKKHYKTSKRATTRNCNFNGHEPNHINKHKVDIINDVVSGGVGGNRDGVVGVGSNIIKTSLSMTSLPPDEHQEESRDVIKAKLRIERPYNSLKRYVKLVDKFQRLKMMFDCSATERAEWLDDFTDYSD</sequence>
<name>A0A1A9VYJ3_GLOAU</name>
<dbReference type="EnsemblMetazoa" id="GAUT051827-RA">
    <property type="protein sequence ID" value="GAUT051827-PA"/>
    <property type="gene ID" value="GAUT051827"/>
</dbReference>
<dbReference type="Proteomes" id="UP000078200">
    <property type="component" value="Unassembled WGS sequence"/>
</dbReference>
<evidence type="ECO:0000313" key="2">
    <source>
        <dbReference type="EnsemblMetazoa" id="GAUT051827-PA"/>
    </source>
</evidence>
<accession>A0A1A9VYJ3</accession>
<keyword evidence="3" id="KW-1185">Reference proteome</keyword>
<proteinExistence type="predicted"/>
<evidence type="ECO:0000256" key="1">
    <source>
        <dbReference type="SAM" id="MobiDB-lite"/>
    </source>
</evidence>
<protein>
    <submittedName>
        <fullName evidence="2">Uncharacterized protein</fullName>
    </submittedName>
</protein>
<feature type="compositionally biased region" description="Basic residues" evidence="1">
    <location>
        <begin position="126"/>
        <end position="138"/>
    </location>
</feature>
<dbReference type="VEuPathDB" id="VectorBase:GAUT051827"/>
<dbReference type="AlphaFoldDB" id="A0A1A9VYJ3"/>